<keyword evidence="4 11" id="KW-0418">Kinase</keyword>
<evidence type="ECO:0000256" key="6">
    <source>
        <dbReference type="PIRSR" id="PIRSR630616-1"/>
    </source>
</evidence>
<gene>
    <name evidence="11" type="ORF">DNG_01806</name>
</gene>
<keyword evidence="12" id="KW-1185">Reference proteome</keyword>
<keyword evidence="5 7" id="KW-0067">ATP-binding</keyword>
<dbReference type="InterPro" id="IPR011009">
    <property type="entry name" value="Kinase-like_dom_sf"/>
</dbReference>
<feature type="compositionally biased region" description="Polar residues" evidence="9">
    <location>
        <begin position="257"/>
        <end position="271"/>
    </location>
</feature>
<dbReference type="SUPFAM" id="SSF56112">
    <property type="entry name" value="Protein kinase-like (PK-like)"/>
    <property type="match status" value="1"/>
</dbReference>
<evidence type="ECO:0000256" key="1">
    <source>
        <dbReference type="ARBA" id="ARBA00022527"/>
    </source>
</evidence>
<dbReference type="PROSITE" id="PS00108">
    <property type="entry name" value="PROTEIN_KINASE_ST"/>
    <property type="match status" value="1"/>
</dbReference>
<dbReference type="Pfam" id="PF00069">
    <property type="entry name" value="Pkinase"/>
    <property type="match status" value="1"/>
</dbReference>
<evidence type="ECO:0000256" key="4">
    <source>
        <dbReference type="ARBA" id="ARBA00022777"/>
    </source>
</evidence>
<reference evidence="11" key="1">
    <citation type="submission" date="2018-03" db="EMBL/GenBank/DDBJ databases">
        <authorList>
            <person name="Guldener U."/>
        </authorList>
    </citation>
    <scope>NUCLEOTIDE SEQUENCE</scope>
</reference>
<dbReference type="AlphaFoldDB" id="A0AAE8MSH1"/>
<dbReference type="InterPro" id="IPR008271">
    <property type="entry name" value="Ser/Thr_kinase_AS"/>
</dbReference>
<evidence type="ECO:0000256" key="3">
    <source>
        <dbReference type="ARBA" id="ARBA00022741"/>
    </source>
</evidence>
<dbReference type="SMART" id="SM00220">
    <property type="entry name" value="S_TKc"/>
    <property type="match status" value="1"/>
</dbReference>
<accession>A0AAE8MSH1</accession>
<dbReference type="InterPro" id="IPR000719">
    <property type="entry name" value="Prot_kinase_dom"/>
</dbReference>
<dbReference type="EMBL" id="ONZQ02000002">
    <property type="protein sequence ID" value="SPN98765.1"/>
    <property type="molecule type" value="Genomic_DNA"/>
</dbReference>
<feature type="compositionally biased region" description="Polar residues" evidence="9">
    <location>
        <begin position="34"/>
        <end position="80"/>
    </location>
</feature>
<feature type="binding site" evidence="7">
    <location>
        <position position="423"/>
    </location>
    <ligand>
        <name>ATP</name>
        <dbReference type="ChEBI" id="CHEBI:30616"/>
    </ligand>
</feature>
<feature type="compositionally biased region" description="Basic and acidic residues" evidence="9">
    <location>
        <begin position="336"/>
        <end position="351"/>
    </location>
</feature>
<feature type="region of interest" description="Disordered" evidence="9">
    <location>
        <begin position="1"/>
        <end position="130"/>
    </location>
</feature>
<organism evidence="11 12">
    <name type="scientific">Cephalotrichum gorgonifer</name>
    <dbReference type="NCBI Taxonomy" id="2041049"/>
    <lineage>
        <taxon>Eukaryota</taxon>
        <taxon>Fungi</taxon>
        <taxon>Dikarya</taxon>
        <taxon>Ascomycota</taxon>
        <taxon>Pezizomycotina</taxon>
        <taxon>Sordariomycetes</taxon>
        <taxon>Hypocreomycetidae</taxon>
        <taxon>Microascales</taxon>
        <taxon>Microascaceae</taxon>
        <taxon>Cephalotrichum</taxon>
    </lineage>
</organism>
<evidence type="ECO:0000256" key="8">
    <source>
        <dbReference type="PIRSR" id="PIRSR630616-3"/>
    </source>
</evidence>
<feature type="cross-link" description="Glycyl lysine isopeptide (Lys-Gly) (interchain with G-Cter in SUMO2)" evidence="8">
    <location>
        <position position="523"/>
    </location>
</feature>
<keyword evidence="2" id="KW-0808">Transferase</keyword>
<dbReference type="Gene3D" id="1.10.510.10">
    <property type="entry name" value="Transferase(Phosphotransferase) domain 1"/>
    <property type="match status" value="1"/>
</dbReference>
<name>A0AAE8MSH1_9PEZI</name>
<evidence type="ECO:0000256" key="2">
    <source>
        <dbReference type="ARBA" id="ARBA00022679"/>
    </source>
</evidence>
<evidence type="ECO:0000256" key="7">
    <source>
        <dbReference type="PIRSR" id="PIRSR630616-2"/>
    </source>
</evidence>
<dbReference type="PANTHER" id="PTHR24350">
    <property type="entry name" value="SERINE/THREONINE-PROTEIN KINASE IAL-RELATED"/>
    <property type="match status" value="1"/>
</dbReference>
<feature type="region of interest" description="Disordered" evidence="9">
    <location>
        <begin position="199"/>
        <end position="271"/>
    </location>
</feature>
<dbReference type="GO" id="GO:0004674">
    <property type="term" value="F:protein serine/threonine kinase activity"/>
    <property type="evidence" value="ECO:0007669"/>
    <property type="project" value="UniProtKB-KW"/>
</dbReference>
<proteinExistence type="predicted"/>
<feature type="binding site" evidence="7">
    <location>
        <begin position="525"/>
        <end position="526"/>
    </location>
    <ligand>
        <name>ATP</name>
        <dbReference type="ChEBI" id="CHEBI:30616"/>
    </ligand>
</feature>
<dbReference type="FunFam" id="1.10.510.10:FF:000640">
    <property type="entry name" value="Serine/threonine-protein kinase PRR1"/>
    <property type="match status" value="1"/>
</dbReference>
<evidence type="ECO:0000313" key="12">
    <source>
        <dbReference type="Proteomes" id="UP001187682"/>
    </source>
</evidence>
<dbReference type="PROSITE" id="PS50011">
    <property type="entry name" value="PROTEIN_KINASE_DOM"/>
    <property type="match status" value="1"/>
</dbReference>
<feature type="active site" description="Proton acceptor" evidence="6">
    <location>
        <position position="521"/>
    </location>
</feature>
<sequence length="709" mass="76546">MSDPSTGRPARLDSYLTNPPSGDPAPIPPIQSYVKPSNASRDVTPIQTSFDVPATFSNDTAHSHLMTSTHPLPSNPQFRSETIAPSPPATVDTSARPAGVSSSGPSSLRFHAGLDVTPPTQPEADDGNLRLSAGGRVLHHQTSSSSLAPICRTPSFKKTLGSGAGSGSGSSSIIPSPIISALGDMTPLPSPLLLHHSPGPWRTFGARPPSTEGMPGSDHPLTESPRTSLDSTLGVAKRGSPPSHLAEMMAPGDSNAAGATSGPQQSQHGRNRSISLYVPDSLNVPRRHATVSGTHARPGDATDQQEPQMRRERHLAEARGITPTAAKPPTPPPSESSRDAASDGAPSDKAKTVAIEGAEIFEANDRYDGKKRRWRAVRFLGQGTFSRVILATSQIGGEEEDTVRGHAPTTDSELDRKTLVAVKVMEQGPRGGASEDRIEMSLKRELEIMKSISHPSLVHLKAWNIESRRAILVLSYCPGGDLFDVATGHREVLTAGLIRRMFAELVGAVKYLHEKHIVHRDIKLENVLVNMTPSELADPKTDWTTYPYSVITLTDLGLSRRVAPSEKLETRCGSDDYAAPEVIMGQPYDGCATDAWSLGVLLYALLEARLPFDPHPDAHRMRSRTSHRIARVEWRWVEFGNGEDGDHEADDAKFERKGLVGAKEIAEGLLRRARTRWTVEKVGEQEWVAGALKEGGVVFREEEKGVEVE</sequence>
<comment type="caution">
    <text evidence="11">The sequence shown here is derived from an EMBL/GenBank/DDBJ whole genome shotgun (WGS) entry which is preliminary data.</text>
</comment>
<feature type="region of interest" description="Disordered" evidence="9">
    <location>
        <begin position="289"/>
        <end position="352"/>
    </location>
</feature>
<keyword evidence="3 7" id="KW-0547">Nucleotide-binding</keyword>
<keyword evidence="1" id="KW-0723">Serine/threonine-protein kinase</keyword>
<feature type="binding site" evidence="7">
    <location>
        <position position="555"/>
    </location>
    <ligand>
        <name>ATP</name>
        <dbReference type="ChEBI" id="CHEBI:30616"/>
    </ligand>
</feature>
<protein>
    <submittedName>
        <fullName evidence="11">Related to rat SNF1, Celegans unc-51, Dun1p and other protein serine kinases</fullName>
    </submittedName>
</protein>
<feature type="domain" description="Protein kinase" evidence="10">
    <location>
        <begin position="374"/>
        <end position="688"/>
    </location>
</feature>
<dbReference type="InterPro" id="IPR030616">
    <property type="entry name" value="Aur-like"/>
</dbReference>
<dbReference type="Proteomes" id="UP001187682">
    <property type="component" value="Unassembled WGS sequence"/>
</dbReference>
<feature type="compositionally biased region" description="Basic and acidic residues" evidence="9">
    <location>
        <begin position="308"/>
        <end position="317"/>
    </location>
</feature>
<evidence type="ECO:0000259" key="10">
    <source>
        <dbReference type="PROSITE" id="PS50011"/>
    </source>
</evidence>
<dbReference type="GO" id="GO:0005524">
    <property type="term" value="F:ATP binding"/>
    <property type="evidence" value="ECO:0007669"/>
    <property type="project" value="UniProtKB-KW"/>
</dbReference>
<evidence type="ECO:0000313" key="11">
    <source>
        <dbReference type="EMBL" id="SPN98765.1"/>
    </source>
</evidence>
<evidence type="ECO:0000256" key="9">
    <source>
        <dbReference type="SAM" id="MobiDB-lite"/>
    </source>
</evidence>
<evidence type="ECO:0000256" key="5">
    <source>
        <dbReference type="ARBA" id="ARBA00022840"/>
    </source>
</evidence>